<feature type="compositionally biased region" description="Low complexity" evidence="13">
    <location>
        <begin position="39"/>
        <end position="54"/>
    </location>
</feature>
<feature type="domain" description="Cytochrome c" evidence="14">
    <location>
        <begin position="57"/>
        <end position="160"/>
    </location>
</feature>
<feature type="binding site" description="axial binding residue" evidence="12">
    <location>
        <position position="364"/>
    </location>
    <ligand>
        <name>heme c</name>
        <dbReference type="ChEBI" id="CHEBI:61717"/>
        <label>3</label>
    </ligand>
    <ligandPart>
        <name>Fe</name>
        <dbReference type="ChEBI" id="CHEBI:18248"/>
    </ligandPart>
</feature>
<feature type="binding site" description="axial binding residue" evidence="12">
    <location>
        <position position="75"/>
    </location>
    <ligand>
        <name>heme c</name>
        <dbReference type="ChEBI" id="CHEBI:61717"/>
        <label>1</label>
    </ligand>
    <ligandPart>
        <name>Fe</name>
        <dbReference type="ChEBI" id="CHEBI:18248"/>
    </ligandPart>
</feature>
<feature type="domain" description="Cytochrome c" evidence="14">
    <location>
        <begin position="203"/>
        <end position="317"/>
    </location>
</feature>
<dbReference type="OrthoDB" id="9809720at2"/>
<name>A0A502DZS8_9BURK</name>
<evidence type="ECO:0000256" key="9">
    <source>
        <dbReference type="ARBA" id="ARBA00023004"/>
    </source>
</evidence>
<dbReference type="InterPro" id="IPR036909">
    <property type="entry name" value="Cyt_c-like_dom_sf"/>
</dbReference>
<dbReference type="AlphaFoldDB" id="A0A502DZS8"/>
<dbReference type="EMBL" id="RCZI01000001">
    <property type="protein sequence ID" value="TPG30837.1"/>
    <property type="molecule type" value="Genomic_DNA"/>
</dbReference>
<evidence type="ECO:0000256" key="7">
    <source>
        <dbReference type="ARBA" id="ARBA00022737"/>
    </source>
</evidence>
<feature type="binding site" description="covalent" evidence="11">
    <location>
        <position position="71"/>
    </location>
    <ligand>
        <name>heme c</name>
        <dbReference type="ChEBI" id="CHEBI:61717"/>
        <label>1</label>
    </ligand>
</feature>
<dbReference type="InterPro" id="IPR014353">
    <property type="entry name" value="Membr-bd_ADH_cyt_c"/>
</dbReference>
<organism evidence="15 16">
    <name type="scientific">Variovorax guangxiensis</name>
    <dbReference type="NCBI Taxonomy" id="1775474"/>
    <lineage>
        <taxon>Bacteria</taxon>
        <taxon>Pseudomonadati</taxon>
        <taxon>Pseudomonadota</taxon>
        <taxon>Betaproteobacteria</taxon>
        <taxon>Burkholderiales</taxon>
        <taxon>Comamonadaceae</taxon>
        <taxon>Variovorax</taxon>
    </lineage>
</organism>
<feature type="binding site" description="covalent" evidence="11">
    <location>
        <position position="363"/>
    </location>
    <ligand>
        <name>heme c</name>
        <dbReference type="ChEBI" id="CHEBI:61717"/>
        <label>3</label>
    </ligand>
</feature>
<keyword evidence="10" id="KW-0472">Membrane</keyword>
<evidence type="ECO:0000313" key="15">
    <source>
        <dbReference type="EMBL" id="TPG30837.1"/>
    </source>
</evidence>
<comment type="subcellular location">
    <subcellularLocation>
        <location evidence="1">Cell membrane</location>
    </subcellularLocation>
</comment>
<protein>
    <submittedName>
        <fullName evidence="15">Cytochrome c</fullName>
    </submittedName>
</protein>
<dbReference type="InterPro" id="IPR009056">
    <property type="entry name" value="Cyt_c-like_dom"/>
</dbReference>
<evidence type="ECO:0000256" key="4">
    <source>
        <dbReference type="ARBA" id="ARBA00022617"/>
    </source>
</evidence>
<dbReference type="PROSITE" id="PS51007">
    <property type="entry name" value="CYTC"/>
    <property type="match status" value="3"/>
</dbReference>
<keyword evidence="4 11" id="KW-0349">Heme</keyword>
<evidence type="ECO:0000256" key="13">
    <source>
        <dbReference type="SAM" id="MobiDB-lite"/>
    </source>
</evidence>
<evidence type="ECO:0000256" key="12">
    <source>
        <dbReference type="PIRSR" id="PIRSR000018-51"/>
    </source>
</evidence>
<dbReference type="GO" id="GO:0009055">
    <property type="term" value="F:electron transfer activity"/>
    <property type="evidence" value="ECO:0007669"/>
    <property type="project" value="InterPro"/>
</dbReference>
<feature type="region of interest" description="Disordered" evidence="13">
    <location>
        <begin position="33"/>
        <end position="54"/>
    </location>
</feature>
<keyword evidence="3" id="KW-1003">Cell membrane</keyword>
<dbReference type="Proteomes" id="UP000319212">
    <property type="component" value="Unassembled WGS sequence"/>
</dbReference>
<accession>A0A502DZS8</accession>
<reference evidence="15 16" key="1">
    <citation type="journal article" date="2019" name="Environ. Microbiol.">
        <title>Species interactions and distinct microbial communities in high Arctic permafrost affected cryosols are associated with the CH4 and CO2 gas fluxes.</title>
        <authorList>
            <person name="Altshuler I."/>
            <person name="Hamel J."/>
            <person name="Turney S."/>
            <person name="Magnuson E."/>
            <person name="Levesque R."/>
            <person name="Greer C."/>
            <person name="Whyte L.G."/>
        </authorList>
    </citation>
    <scope>NUCLEOTIDE SEQUENCE [LARGE SCALE GENOMIC DNA]</scope>
    <source>
        <strain evidence="15 16">S06.C</strain>
    </source>
</reference>
<gene>
    <name evidence="15" type="ORF">EAH82_05135</name>
</gene>
<evidence type="ECO:0000256" key="10">
    <source>
        <dbReference type="ARBA" id="ARBA00023136"/>
    </source>
</evidence>
<feature type="binding site" description="axial binding residue" evidence="12">
    <location>
        <position position="222"/>
    </location>
    <ligand>
        <name>heme c</name>
        <dbReference type="ChEBI" id="CHEBI:61717"/>
        <label>2</label>
    </ligand>
    <ligandPart>
        <name>Fe</name>
        <dbReference type="ChEBI" id="CHEBI:18248"/>
    </ligandPart>
</feature>
<dbReference type="PANTHER" id="PTHR35008">
    <property type="entry name" value="BLL4482 PROTEIN-RELATED"/>
    <property type="match status" value="1"/>
</dbReference>
<feature type="binding site" description="covalent" evidence="11">
    <location>
        <position position="360"/>
    </location>
    <ligand>
        <name>heme c</name>
        <dbReference type="ChEBI" id="CHEBI:61717"/>
        <label>3</label>
    </ligand>
</feature>
<evidence type="ECO:0000259" key="14">
    <source>
        <dbReference type="PROSITE" id="PS51007"/>
    </source>
</evidence>
<dbReference type="PRINTS" id="PR00605">
    <property type="entry name" value="CYTCHROMECIC"/>
</dbReference>
<evidence type="ECO:0000256" key="3">
    <source>
        <dbReference type="ARBA" id="ARBA00022475"/>
    </source>
</evidence>
<dbReference type="PIRSF" id="PIRSF000018">
    <property type="entry name" value="Mb_ADH_cyt_c"/>
    <property type="match status" value="1"/>
</dbReference>
<dbReference type="RefSeq" id="WP_140839187.1">
    <property type="nucleotide sequence ID" value="NZ_RCZI01000001.1"/>
</dbReference>
<dbReference type="GO" id="GO:0005886">
    <property type="term" value="C:plasma membrane"/>
    <property type="evidence" value="ECO:0007669"/>
    <property type="project" value="UniProtKB-SubCell"/>
</dbReference>
<dbReference type="Gene3D" id="1.10.760.10">
    <property type="entry name" value="Cytochrome c-like domain"/>
    <property type="match status" value="2"/>
</dbReference>
<evidence type="ECO:0000256" key="5">
    <source>
        <dbReference type="ARBA" id="ARBA00022723"/>
    </source>
</evidence>
<comment type="caution">
    <text evidence="15">The sequence shown here is derived from an EMBL/GenBank/DDBJ whole genome shotgun (WGS) entry which is preliminary data.</text>
</comment>
<sequence>MNAAAKKRLRITGLGIVVAALVSTWAFGQKANPVTGGVPSAPTATASKATSAASADPTVERGRYLARAGDCISCHTGPSNVPFAGGLPMATPFGTIVSSNITPDKGAGIGEYTEADFARALREGVRRDGKHLYPAMPYPSFARLNDEDMHALYVYFQQGVAASADKPPATDLPWPFSMRWLMMGWNMLYLDKGVYQPDSARSAEWNRGAYLVQGLGHCGDCHTPRSLAGGVKAANERKGDSYLAGALIDGWLAQPLRHTERGSAAQWSTDDMVAYLQTGRTAHTAAFGPMSQVVQNSTQYMSREDLASIATYLQSIGTPPSTPAPMQAAVVAAAETHPSTQKLRAGTVEGAGGMVYLNNCNACHRSSGAGADGVFPSLAGNSVVNAKDPTSLIRIVLAGSSMPSTEARPAALAMPGFGWRLSDDNVAALLSFVRSSWGNRGEAVTSAQVAKVRKAIAPEEKSQQASGR</sequence>
<feature type="binding site" description="covalent" evidence="11">
    <location>
        <position position="221"/>
    </location>
    <ligand>
        <name>heme c</name>
        <dbReference type="ChEBI" id="CHEBI:61717"/>
        <label>2</label>
    </ligand>
</feature>
<keyword evidence="6" id="KW-0732">Signal</keyword>
<keyword evidence="2" id="KW-0813">Transport</keyword>
<dbReference type="GO" id="GO:0016614">
    <property type="term" value="F:oxidoreductase activity, acting on CH-OH group of donors"/>
    <property type="evidence" value="ECO:0007669"/>
    <property type="project" value="InterPro"/>
</dbReference>
<dbReference type="Pfam" id="PF00034">
    <property type="entry name" value="Cytochrom_C"/>
    <property type="match status" value="1"/>
</dbReference>
<evidence type="ECO:0000256" key="11">
    <source>
        <dbReference type="PIRSR" id="PIRSR000018-50"/>
    </source>
</evidence>
<evidence type="ECO:0000256" key="8">
    <source>
        <dbReference type="ARBA" id="ARBA00022982"/>
    </source>
</evidence>
<dbReference type="PANTHER" id="PTHR35008:SF8">
    <property type="entry name" value="ALCOHOL DEHYDROGENASE CYTOCHROME C SUBUNIT"/>
    <property type="match status" value="1"/>
</dbReference>
<comment type="cofactor">
    <cofactor evidence="11">
        <name>heme c</name>
        <dbReference type="ChEBI" id="CHEBI:61717"/>
    </cofactor>
    <text evidence="11">Binds 3 heme c groups covalently per subunit.</text>
</comment>
<evidence type="ECO:0000256" key="1">
    <source>
        <dbReference type="ARBA" id="ARBA00004236"/>
    </source>
</evidence>
<proteinExistence type="predicted"/>
<feature type="domain" description="Cytochrome c" evidence="14">
    <location>
        <begin position="347"/>
        <end position="437"/>
    </location>
</feature>
<keyword evidence="5 12" id="KW-0479">Metal-binding</keyword>
<keyword evidence="9 12" id="KW-0408">Iron</keyword>
<keyword evidence="8" id="KW-0249">Electron transport</keyword>
<dbReference type="InterPro" id="IPR008168">
    <property type="entry name" value="Cyt_C_IC"/>
</dbReference>
<keyword evidence="7" id="KW-0677">Repeat</keyword>
<feature type="binding site" description="covalent" evidence="11">
    <location>
        <position position="74"/>
    </location>
    <ligand>
        <name>heme c</name>
        <dbReference type="ChEBI" id="CHEBI:61717"/>
        <label>1</label>
    </ligand>
</feature>
<feature type="binding site" description="covalent" evidence="11">
    <location>
        <position position="218"/>
    </location>
    <ligand>
        <name>heme c</name>
        <dbReference type="ChEBI" id="CHEBI:61717"/>
        <label>2</label>
    </ligand>
</feature>
<evidence type="ECO:0000256" key="2">
    <source>
        <dbReference type="ARBA" id="ARBA00022448"/>
    </source>
</evidence>
<evidence type="ECO:0000256" key="6">
    <source>
        <dbReference type="ARBA" id="ARBA00022729"/>
    </source>
</evidence>
<dbReference type="SUPFAM" id="SSF46626">
    <property type="entry name" value="Cytochrome c"/>
    <property type="match status" value="3"/>
</dbReference>
<dbReference type="GO" id="GO:0005506">
    <property type="term" value="F:iron ion binding"/>
    <property type="evidence" value="ECO:0007669"/>
    <property type="project" value="InterPro"/>
</dbReference>
<dbReference type="GO" id="GO:0020037">
    <property type="term" value="F:heme binding"/>
    <property type="evidence" value="ECO:0007669"/>
    <property type="project" value="InterPro"/>
</dbReference>
<evidence type="ECO:0000313" key="16">
    <source>
        <dbReference type="Proteomes" id="UP000319212"/>
    </source>
</evidence>
<dbReference type="InterPro" id="IPR051459">
    <property type="entry name" value="Cytochrome_c-type_DH"/>
</dbReference>